<feature type="region of interest" description="Disordered" evidence="1">
    <location>
        <begin position="160"/>
        <end position="233"/>
    </location>
</feature>
<dbReference type="EMBL" id="CP080333">
    <property type="protein sequence ID" value="QYL17837.1"/>
    <property type="molecule type" value="Genomic_DNA"/>
</dbReference>
<evidence type="ECO:0000313" key="4">
    <source>
        <dbReference type="Proteomes" id="UP000825367"/>
    </source>
</evidence>
<evidence type="ECO:0000256" key="2">
    <source>
        <dbReference type="SAM" id="Phobius"/>
    </source>
</evidence>
<dbReference type="Proteomes" id="UP000825367">
    <property type="component" value="Chromosome"/>
</dbReference>
<feature type="compositionally biased region" description="Basic and acidic residues" evidence="1">
    <location>
        <begin position="218"/>
        <end position="233"/>
    </location>
</feature>
<protein>
    <submittedName>
        <fullName evidence="3">Uncharacterized protein</fullName>
    </submittedName>
</protein>
<keyword evidence="2" id="KW-0472">Membrane</keyword>
<keyword evidence="2" id="KW-0812">Transmembrane</keyword>
<evidence type="ECO:0000313" key="3">
    <source>
        <dbReference type="EMBL" id="QYL17837.1"/>
    </source>
</evidence>
<gene>
    <name evidence="3" type="ORF">K0O64_04585</name>
</gene>
<proteinExistence type="predicted"/>
<feature type="compositionally biased region" description="Low complexity" evidence="1">
    <location>
        <begin position="160"/>
        <end position="175"/>
    </location>
</feature>
<keyword evidence="4" id="KW-1185">Reference proteome</keyword>
<reference evidence="3 4" key="1">
    <citation type="submission" date="2021-07" db="EMBL/GenBank/DDBJ databases">
        <title>Whole genome sequencing of non-tuberculosis mycobacteria type-strains.</title>
        <authorList>
            <person name="Igarashi Y."/>
            <person name="Osugi A."/>
            <person name="Mitarai S."/>
        </authorList>
    </citation>
    <scope>NUCLEOTIDE SEQUENCE [LARGE SCALE GENOMIC DNA]</scope>
    <source>
        <strain evidence="3 4">JCM 16370</strain>
    </source>
</reference>
<dbReference type="RefSeq" id="WP_220046137.1">
    <property type="nucleotide sequence ID" value="NZ_BAAAVX010000003.1"/>
</dbReference>
<keyword evidence="2" id="KW-1133">Transmembrane helix</keyword>
<accession>A0ABX8VJ56</accession>
<evidence type="ECO:0000256" key="1">
    <source>
        <dbReference type="SAM" id="MobiDB-lite"/>
    </source>
</evidence>
<organism evidence="3 4">
    <name type="scientific">Mycolicibacterium pallens</name>
    <dbReference type="NCBI Taxonomy" id="370524"/>
    <lineage>
        <taxon>Bacteria</taxon>
        <taxon>Bacillati</taxon>
        <taxon>Actinomycetota</taxon>
        <taxon>Actinomycetes</taxon>
        <taxon>Mycobacteriales</taxon>
        <taxon>Mycobacteriaceae</taxon>
        <taxon>Mycolicibacterium</taxon>
    </lineage>
</organism>
<name>A0ABX8VJ56_9MYCO</name>
<feature type="transmembrane region" description="Helical" evidence="2">
    <location>
        <begin position="106"/>
        <end position="128"/>
    </location>
</feature>
<sequence>MNESTRQGGNTSRVAAVAVAATIALGLLSAPVPADTAVTRQALAIHTQTIAVDLTAVAAQISPVTAAAATPKANAAGLDLNSVARVAALIALTPVWYAAFPVTLTATVGVLYFAMVAISCISACGVGLDPANALKLGIETWALGPVNLIQSELKGIVPHSSSATATPSAARTASLPTPPQTARHARGAKPGLADSLPKAKSGRTPSAEAKAKRPPTSSDKKRTAGSGRDTDKH</sequence>